<dbReference type="Proteomes" id="UP000290889">
    <property type="component" value="Chromosome"/>
</dbReference>
<sequence length="731" mass="82254">MRNLIVFLITVLLSNSFLGAQEIRNPNTTIFWDTSVSMKDRDLEKELDVLGKLFQRTPDQEVQLVLFNIETEERSYQIKGGNWESLRKDLLAITYDGANHYAILKGQAKHPNIYMFTDGNGVFEKDYPELPAKSYLINSSPNRDEEFLKRSALINRYRLMDFAAILPENIGSLKKVQSSGKNLVRGKVYVDNQPTPDVVIAVKGISGGTRSVVDGSFSIEANPGDSLLISSRSNNTYKVVAVEDTDQMNVFLEGNVFTLDEVTLIEKRQEEETSMVTTAYGKENAEKLGYAAQSIDENEINPIQTDVSQSVINKFSNVNLGNTEDISRATMRSNTSILGNNYSLVVIDGVPQRQSDSSKGASVSGQQVFDYINPDNIASISVLKGYAATNKYGSIGANGVILITSKGAAAANQTGEPRDLARLTDNIYDEEQAVVGSRSAFRKTLELSNSTEEAYTAYLKMRSKAEAEMEFFFDAADYFKTRDSQKAATITSGILELFPRDIKTMKAVSLALSELGYYLQVLAINEEIIEIDDKNVQAYLDLAVAYRRLGEYNKALQQLLALQENSAPPNLAVKPIAKTVNRELKNLVFKQKGELNLTGVPDNYLNNIKYNVRLVFEWNDPEAEFNLQFVNPQKRYFNWEHNSISNAERMKDEILNRYTSEEFEFYGEGVQGQWILNATYLNHINMTNQVPFVLKCTIYQNFGYPDQKSEEIVVVFNSRQETKQLKTLLVN</sequence>
<dbReference type="Pfam" id="PF07715">
    <property type="entry name" value="Plug"/>
    <property type="match status" value="1"/>
</dbReference>
<dbReference type="RefSeq" id="WP_129604276.1">
    <property type="nucleotide sequence ID" value="NZ_CP035544.1"/>
</dbReference>
<dbReference type="InterPro" id="IPR012910">
    <property type="entry name" value="Plug_dom"/>
</dbReference>
<organism evidence="2 3">
    <name type="scientific">Muriicola soli</name>
    <dbReference type="NCBI Taxonomy" id="2507538"/>
    <lineage>
        <taxon>Bacteria</taxon>
        <taxon>Pseudomonadati</taxon>
        <taxon>Bacteroidota</taxon>
        <taxon>Flavobacteriia</taxon>
        <taxon>Flavobacteriales</taxon>
        <taxon>Flavobacteriaceae</taxon>
        <taxon>Muriicola</taxon>
    </lineage>
</organism>
<reference evidence="2 3" key="1">
    <citation type="submission" date="2019-01" db="EMBL/GenBank/DDBJ databases">
        <title>Muriicola soli sp. nov., isolated from soil.</title>
        <authorList>
            <person name="Kang H.J."/>
            <person name="Kim S.B."/>
        </authorList>
    </citation>
    <scope>NUCLEOTIDE SEQUENCE [LARGE SCALE GENOMIC DNA]</scope>
    <source>
        <strain evidence="2 3">MMS17-SY002</strain>
    </source>
</reference>
<dbReference type="SUPFAM" id="SSF56935">
    <property type="entry name" value="Porins"/>
    <property type="match status" value="1"/>
</dbReference>
<dbReference type="OrthoDB" id="9768177at2"/>
<proteinExistence type="predicted"/>
<dbReference type="EMBL" id="CP035544">
    <property type="protein sequence ID" value="QBA64308.1"/>
    <property type="molecule type" value="Genomic_DNA"/>
</dbReference>
<protein>
    <recommendedName>
        <fullName evidence="1">TonB-dependent receptor plug domain-containing protein</fullName>
    </recommendedName>
</protein>
<gene>
    <name evidence="2" type="ORF">EQY75_07050</name>
</gene>
<keyword evidence="3" id="KW-1185">Reference proteome</keyword>
<dbReference type="InterPro" id="IPR011990">
    <property type="entry name" value="TPR-like_helical_dom_sf"/>
</dbReference>
<accession>A0A411E9J5</accession>
<dbReference type="Gene3D" id="2.170.130.10">
    <property type="entry name" value="TonB-dependent receptor, plug domain"/>
    <property type="match status" value="1"/>
</dbReference>
<dbReference type="AlphaFoldDB" id="A0A411E9J5"/>
<feature type="domain" description="TonB-dependent receptor plug" evidence="1">
    <location>
        <begin position="288"/>
        <end position="400"/>
    </location>
</feature>
<evidence type="ECO:0000313" key="3">
    <source>
        <dbReference type="Proteomes" id="UP000290889"/>
    </source>
</evidence>
<dbReference type="InterPro" id="IPR008969">
    <property type="entry name" value="CarboxyPept-like_regulatory"/>
</dbReference>
<name>A0A411E9J5_9FLAO</name>
<dbReference type="Pfam" id="PF13431">
    <property type="entry name" value="TPR_17"/>
    <property type="match status" value="1"/>
</dbReference>
<evidence type="ECO:0000313" key="2">
    <source>
        <dbReference type="EMBL" id="QBA64308.1"/>
    </source>
</evidence>
<dbReference type="InterPro" id="IPR037066">
    <property type="entry name" value="Plug_dom_sf"/>
</dbReference>
<dbReference type="SUPFAM" id="SSF49464">
    <property type="entry name" value="Carboxypeptidase regulatory domain-like"/>
    <property type="match status" value="1"/>
</dbReference>
<dbReference type="KEGG" id="mur:EQY75_07050"/>
<dbReference type="Gene3D" id="1.25.40.10">
    <property type="entry name" value="Tetratricopeptide repeat domain"/>
    <property type="match status" value="1"/>
</dbReference>
<dbReference type="SUPFAM" id="SSF48452">
    <property type="entry name" value="TPR-like"/>
    <property type="match status" value="1"/>
</dbReference>
<evidence type="ECO:0000259" key="1">
    <source>
        <dbReference type="Pfam" id="PF07715"/>
    </source>
</evidence>